<keyword evidence="3 6" id="KW-1133">Transmembrane helix</keyword>
<keyword evidence="4 6" id="KW-0472">Membrane</keyword>
<evidence type="ECO:0000256" key="1">
    <source>
        <dbReference type="ARBA" id="ARBA00022692"/>
    </source>
</evidence>
<evidence type="ECO:0000313" key="7">
    <source>
        <dbReference type="EMBL" id="KAK6588549.1"/>
    </source>
</evidence>
<dbReference type="GO" id="GO:0031410">
    <property type="term" value="C:cytoplasmic vesicle"/>
    <property type="evidence" value="ECO:0007669"/>
    <property type="project" value="UniProtKB-KW"/>
</dbReference>
<name>A0AAV9XW95_9CRYT</name>
<dbReference type="Proteomes" id="UP001311799">
    <property type="component" value="Unassembled WGS sequence"/>
</dbReference>
<accession>A0AAV9XW95</accession>
<gene>
    <name evidence="7" type="ORF">RS030_4525</name>
</gene>
<sequence length="123" mass="13610">MTDKTAGNNEKGGGIYSYVGPAPIGLSKVLSEASNKVVIKEFIFFTLCLVLLPCGLFFLSPYLLSMFLPKQSIFVGSAILSVILVNVICIIYVYRAFIQEKSEWQNIGPPTPISEKTETRKTR</sequence>
<dbReference type="EMBL" id="JAWDEY010000032">
    <property type="protein sequence ID" value="KAK6588549.1"/>
    <property type="molecule type" value="Genomic_DNA"/>
</dbReference>
<feature type="transmembrane region" description="Helical" evidence="6">
    <location>
        <begin position="73"/>
        <end position="94"/>
    </location>
</feature>
<feature type="transmembrane region" description="Helical" evidence="6">
    <location>
        <begin position="42"/>
        <end position="67"/>
    </location>
</feature>
<organism evidence="7 8">
    <name type="scientific">Cryptosporidium xiaoi</name>
    <dbReference type="NCBI Taxonomy" id="659607"/>
    <lineage>
        <taxon>Eukaryota</taxon>
        <taxon>Sar</taxon>
        <taxon>Alveolata</taxon>
        <taxon>Apicomplexa</taxon>
        <taxon>Conoidasida</taxon>
        <taxon>Coccidia</taxon>
        <taxon>Eucoccidiorida</taxon>
        <taxon>Eimeriorina</taxon>
        <taxon>Cryptosporidiidae</taxon>
        <taxon>Cryptosporidium</taxon>
    </lineage>
</organism>
<dbReference type="GO" id="GO:0070072">
    <property type="term" value="P:vacuolar proton-transporting V-type ATPase complex assembly"/>
    <property type="evidence" value="ECO:0007669"/>
    <property type="project" value="InterPro"/>
</dbReference>
<comment type="caution">
    <text evidence="7">The sequence shown here is derived from an EMBL/GenBank/DDBJ whole genome shotgun (WGS) entry which is preliminary data.</text>
</comment>
<keyword evidence="2" id="KW-0256">Endoplasmic reticulum</keyword>
<evidence type="ECO:0000256" key="2">
    <source>
        <dbReference type="ARBA" id="ARBA00022824"/>
    </source>
</evidence>
<evidence type="ECO:0000313" key="8">
    <source>
        <dbReference type="Proteomes" id="UP001311799"/>
    </source>
</evidence>
<keyword evidence="5" id="KW-0968">Cytoplasmic vesicle</keyword>
<dbReference type="InterPro" id="IPR019013">
    <property type="entry name" value="Vma21"/>
</dbReference>
<keyword evidence="1 6" id="KW-0812">Transmembrane</keyword>
<proteinExistence type="predicted"/>
<evidence type="ECO:0000256" key="5">
    <source>
        <dbReference type="ARBA" id="ARBA00023329"/>
    </source>
</evidence>
<protein>
    <submittedName>
        <fullName evidence="7">Uncharacterized protein</fullName>
    </submittedName>
</protein>
<evidence type="ECO:0000256" key="3">
    <source>
        <dbReference type="ARBA" id="ARBA00022989"/>
    </source>
</evidence>
<reference evidence="7 8" key="1">
    <citation type="submission" date="2023-10" db="EMBL/GenBank/DDBJ databases">
        <title>Comparative genomics analysis reveals potential genetic determinants of host preference in Cryptosporidium xiaoi.</title>
        <authorList>
            <person name="Xiao L."/>
            <person name="Li J."/>
        </authorList>
    </citation>
    <scope>NUCLEOTIDE SEQUENCE [LARGE SCALE GENOMIC DNA]</scope>
    <source>
        <strain evidence="7 8">52996</strain>
    </source>
</reference>
<dbReference type="AlphaFoldDB" id="A0AAV9XW95"/>
<evidence type="ECO:0000256" key="6">
    <source>
        <dbReference type="SAM" id="Phobius"/>
    </source>
</evidence>
<dbReference type="Pfam" id="PF09446">
    <property type="entry name" value="VMA21"/>
    <property type="match status" value="1"/>
</dbReference>
<evidence type="ECO:0000256" key="4">
    <source>
        <dbReference type="ARBA" id="ARBA00023136"/>
    </source>
</evidence>
<keyword evidence="8" id="KW-1185">Reference proteome</keyword>